<dbReference type="GeneID" id="73378499"/>
<dbReference type="RefSeq" id="XP_049182146.1">
    <property type="nucleotide sequence ID" value="XM_049326837.1"/>
</dbReference>
<accession>A0AAI9WZH0</accession>
<dbReference type="PANTHER" id="PTHR14269:SF57">
    <property type="entry name" value="SUPERFAMILY HYDROLASE, PUTATIVE (AFU_ORTHOLOGUE AFUA_2G02580)-RELATED"/>
    <property type="match status" value="1"/>
</dbReference>
<gene>
    <name evidence="1" type="ORF">KGF56_000882</name>
</gene>
<dbReference type="GO" id="GO:0005739">
    <property type="term" value="C:mitochondrion"/>
    <property type="evidence" value="ECO:0007669"/>
    <property type="project" value="TreeGrafter"/>
</dbReference>
<evidence type="ECO:0008006" key="3">
    <source>
        <dbReference type="Google" id="ProtNLM"/>
    </source>
</evidence>
<dbReference type="SUPFAM" id="SSF56784">
    <property type="entry name" value="HAD-like"/>
    <property type="match status" value="1"/>
</dbReference>
<dbReference type="Proteomes" id="UP001202479">
    <property type="component" value="Unassembled WGS sequence"/>
</dbReference>
<keyword evidence="2" id="KW-1185">Reference proteome</keyword>
<dbReference type="InterPro" id="IPR006357">
    <property type="entry name" value="HAD-SF_hydro_IIA"/>
</dbReference>
<evidence type="ECO:0000313" key="1">
    <source>
        <dbReference type="EMBL" id="KAI3406401.2"/>
    </source>
</evidence>
<dbReference type="GO" id="GO:0046474">
    <property type="term" value="P:glycerophospholipid biosynthetic process"/>
    <property type="evidence" value="ECO:0007669"/>
    <property type="project" value="TreeGrafter"/>
</dbReference>
<dbReference type="Gene3D" id="3.40.50.1000">
    <property type="entry name" value="HAD superfamily/HAD-like"/>
    <property type="match status" value="2"/>
</dbReference>
<evidence type="ECO:0000313" key="2">
    <source>
        <dbReference type="Proteomes" id="UP001202479"/>
    </source>
</evidence>
<dbReference type="NCBIfam" id="TIGR01456">
    <property type="entry name" value="CECR5"/>
    <property type="match status" value="1"/>
</dbReference>
<comment type="caution">
    <text evidence="1">The sequence shown here is derived from an EMBL/GenBank/DDBJ whole genome shotgun (WGS) entry which is preliminary data.</text>
</comment>
<dbReference type="NCBIfam" id="TIGR01460">
    <property type="entry name" value="HAD-SF-IIA"/>
    <property type="match status" value="1"/>
</dbReference>
<dbReference type="Pfam" id="PF13344">
    <property type="entry name" value="Hydrolase_6"/>
    <property type="match status" value="1"/>
</dbReference>
<proteinExistence type="predicted"/>
<dbReference type="Pfam" id="PF13242">
    <property type="entry name" value="Hydrolase_like"/>
    <property type="match status" value="1"/>
</dbReference>
<dbReference type="InterPro" id="IPR050324">
    <property type="entry name" value="CDP-alcohol_PTase-I"/>
</dbReference>
<dbReference type="InterPro" id="IPR023214">
    <property type="entry name" value="HAD_sf"/>
</dbReference>
<organism evidence="1 2">
    <name type="scientific">Candida oxycetoniae</name>
    <dbReference type="NCBI Taxonomy" id="497107"/>
    <lineage>
        <taxon>Eukaryota</taxon>
        <taxon>Fungi</taxon>
        <taxon>Dikarya</taxon>
        <taxon>Ascomycota</taxon>
        <taxon>Saccharomycotina</taxon>
        <taxon>Pichiomycetes</taxon>
        <taxon>Debaryomycetaceae</taxon>
        <taxon>Candida/Lodderomyces clade</taxon>
        <taxon>Candida</taxon>
    </lineage>
</organism>
<dbReference type="InterPro" id="IPR006353">
    <property type="entry name" value="HAD-SF_hydro_IIA_CECR5"/>
</dbReference>
<protein>
    <recommendedName>
        <fullName evidence="3">HAD-superfamily hydrolase</fullName>
    </recommendedName>
</protein>
<sequence length="391" mass="43475">MIAKNKGICFWPRLAKQAFPRCQFHVSTHLYARDFAFVFDIDGVLIRGKKPISQAKAALELLNRKKVPFILMTNGGGVSEAEKAAEVVEITKCSSQISPLQVVQSHTPMKALVGNKNFQRVLVVGGDGDNARKVAYDYAFKDVVMPIDIVNANKSVAPHSMYTAQDFQKYAKKVDLTKPIDAILVFNDPRDMSSDTQVIQDLLNSENGICGTKRNLKTIKDPTKPSIPILFSNNDYIYANDYPLPRFGQGAFRLATEALYSTTNKLSSTQRLQSVILGKPFKVQYDFAHHVLIDWREKLETEDFGADQILPMLGEAPKTTPFKKIYMVGDNPASDIKGANDHGWESILVRTGVFKDEDWANDIIAKPTAGVFDNVEDAVNAVLRSNGVEID</sequence>
<reference evidence="1" key="1">
    <citation type="journal article" date="2022" name="DNA Res.">
        <title>Genome analysis of five recently described species of the CUG-Ser clade uncovers Candida theae as a new hybrid lineage with pathogenic potential in the Candida parapsilosis species complex.</title>
        <authorList>
            <person name="Mixao V."/>
            <person name="Del Olmo V."/>
            <person name="Hegedusova E."/>
            <person name="Saus E."/>
            <person name="Pryszcz L."/>
            <person name="Cillingova A."/>
            <person name="Nosek J."/>
            <person name="Gabaldon T."/>
        </authorList>
    </citation>
    <scope>NUCLEOTIDE SEQUENCE</scope>
    <source>
        <strain evidence="1">CBS 10844</strain>
    </source>
</reference>
<dbReference type="InterPro" id="IPR036412">
    <property type="entry name" value="HAD-like_sf"/>
</dbReference>
<name>A0AAI9WZH0_9ASCO</name>
<dbReference type="AlphaFoldDB" id="A0AAI9WZH0"/>
<dbReference type="EMBL" id="JAHUZD010000024">
    <property type="protein sequence ID" value="KAI3406401.2"/>
    <property type="molecule type" value="Genomic_DNA"/>
</dbReference>
<dbReference type="PANTHER" id="PTHR14269">
    <property type="entry name" value="CDP-DIACYLGLYCEROL--GLYCEROL-3-PHOSPHATE 3-PHOSPHATIDYLTRANSFERASE-RELATED"/>
    <property type="match status" value="1"/>
</dbReference>